<sequence>MGIFGKFSTYLLHQYTNLSIAPKKRHNSDWHYPVDFWTEKDGSEAKQNTIIEKAIG</sequence>
<dbReference type="EMBL" id="AFPY01000098">
    <property type="protein sequence ID" value="EGQ15587.1"/>
    <property type="molecule type" value="Genomic_DNA"/>
</dbReference>
<comment type="caution">
    <text evidence="1">The sequence shown here is derived from an EMBL/GenBank/DDBJ whole genome shotgun (WGS) entry which is preliminary data.</text>
</comment>
<dbReference type="AlphaFoldDB" id="F9DJQ0"/>
<evidence type="ECO:0000313" key="1">
    <source>
        <dbReference type="EMBL" id="EGQ15587.1"/>
    </source>
</evidence>
<dbReference type="STRING" id="997353.HMPREF9144_1891"/>
<name>F9DJQ0_9BACT</name>
<evidence type="ECO:0000313" key="2">
    <source>
        <dbReference type="Proteomes" id="UP000004123"/>
    </source>
</evidence>
<gene>
    <name evidence="1" type="ORF">HMPREF9144_1891</name>
</gene>
<organism evidence="1 2">
    <name type="scientific">Prevotella pallens ATCC 700821</name>
    <dbReference type="NCBI Taxonomy" id="997353"/>
    <lineage>
        <taxon>Bacteria</taxon>
        <taxon>Pseudomonadati</taxon>
        <taxon>Bacteroidota</taxon>
        <taxon>Bacteroidia</taxon>
        <taxon>Bacteroidales</taxon>
        <taxon>Prevotellaceae</taxon>
        <taxon>Prevotella</taxon>
    </lineage>
</organism>
<accession>F9DJQ0</accession>
<reference evidence="1 2" key="1">
    <citation type="submission" date="2011-04" db="EMBL/GenBank/DDBJ databases">
        <authorList>
            <person name="Muzny D."/>
            <person name="Qin X."/>
            <person name="Deng J."/>
            <person name="Jiang H."/>
            <person name="Liu Y."/>
            <person name="Qu J."/>
            <person name="Song X.-Z."/>
            <person name="Zhang L."/>
            <person name="Thornton R."/>
            <person name="Coyle M."/>
            <person name="Francisco L."/>
            <person name="Jackson L."/>
            <person name="Javaid M."/>
            <person name="Korchina V."/>
            <person name="Kovar C."/>
            <person name="Mata R."/>
            <person name="Mathew T."/>
            <person name="Ngo R."/>
            <person name="Nguyen L."/>
            <person name="Nguyen N."/>
            <person name="Okwuonu G."/>
            <person name="Ongeri F."/>
            <person name="Pham C."/>
            <person name="Simmons D."/>
            <person name="Wilczek-Boney K."/>
            <person name="Hale W."/>
            <person name="Jakkamsetti A."/>
            <person name="Pham P."/>
            <person name="Ruth R."/>
            <person name="San Lucas F."/>
            <person name="Warren J."/>
            <person name="Zhang J."/>
            <person name="Zhao Z."/>
            <person name="Zhou C."/>
            <person name="Zhu D."/>
            <person name="Lee S."/>
            <person name="Bess C."/>
            <person name="Blankenburg K."/>
            <person name="Forbes L."/>
            <person name="Fu Q."/>
            <person name="Gubbala S."/>
            <person name="Hirani K."/>
            <person name="Jayaseelan J.C."/>
            <person name="Lara F."/>
            <person name="Munidasa M."/>
            <person name="Palculict T."/>
            <person name="Patil S."/>
            <person name="Pu L.-L."/>
            <person name="Saada N."/>
            <person name="Tang L."/>
            <person name="Weissenberger G."/>
            <person name="Zhu Y."/>
            <person name="Hemphill L."/>
            <person name="Shang Y."/>
            <person name="Youmans B."/>
            <person name="Ayvaz T."/>
            <person name="Ross M."/>
            <person name="Santibanez J."/>
            <person name="Aqrawi P."/>
            <person name="Gross S."/>
            <person name="Joshi V."/>
            <person name="Fowler G."/>
            <person name="Nazareth L."/>
            <person name="Reid J."/>
            <person name="Worley K."/>
            <person name="Petrosino J."/>
            <person name="Highlander S."/>
            <person name="Gibbs R."/>
        </authorList>
    </citation>
    <scope>NUCLEOTIDE SEQUENCE [LARGE SCALE GENOMIC DNA]</scope>
    <source>
        <strain evidence="1 2">ATCC 700821</strain>
    </source>
</reference>
<dbReference type="Proteomes" id="UP000004123">
    <property type="component" value="Unassembled WGS sequence"/>
</dbReference>
<protein>
    <submittedName>
        <fullName evidence="1">Uncharacterized protein</fullName>
    </submittedName>
</protein>
<proteinExistence type="predicted"/>
<dbReference type="HOGENOM" id="CLU_3010529_0_0_10"/>